<dbReference type="Proteomes" id="UP000245449">
    <property type="component" value="Unassembled WGS sequence"/>
</dbReference>
<dbReference type="SUPFAM" id="SSF82771">
    <property type="entry name" value="GIY-YIG endonuclease"/>
    <property type="match status" value="1"/>
</dbReference>
<dbReference type="PANTHER" id="PTHR34477">
    <property type="entry name" value="UPF0213 PROTEIN YHBQ"/>
    <property type="match status" value="1"/>
</dbReference>
<feature type="domain" description="GIY-YIG" evidence="2">
    <location>
        <begin position="1"/>
        <end position="75"/>
    </location>
</feature>
<name>A0A2U1JR41_9FLAO</name>
<evidence type="ECO:0000256" key="1">
    <source>
        <dbReference type="ARBA" id="ARBA00007435"/>
    </source>
</evidence>
<accession>A0A2U1JR41</accession>
<reference evidence="3 4" key="1">
    <citation type="submission" date="2018-04" db="EMBL/GenBank/DDBJ databases">
        <title>Flavobacterium sp. nov., isolated from glacier ice.</title>
        <authorList>
            <person name="Liu Q."/>
            <person name="Xin Y.-H."/>
        </authorList>
    </citation>
    <scope>NUCLEOTIDE SEQUENCE [LARGE SCALE GENOMIC DNA]</scope>
    <source>
        <strain evidence="3 4">RB1R5</strain>
    </source>
</reference>
<dbReference type="EMBL" id="QCZI01000001">
    <property type="protein sequence ID" value="PWA07298.1"/>
    <property type="molecule type" value="Genomic_DNA"/>
</dbReference>
<dbReference type="PANTHER" id="PTHR34477:SF1">
    <property type="entry name" value="UPF0213 PROTEIN YHBQ"/>
    <property type="match status" value="1"/>
</dbReference>
<dbReference type="AlphaFoldDB" id="A0A2U1JR41"/>
<organism evidence="3 4">
    <name type="scientific">Flavobacterium psychrotolerans</name>
    <dbReference type="NCBI Taxonomy" id="2169410"/>
    <lineage>
        <taxon>Bacteria</taxon>
        <taxon>Pseudomonadati</taxon>
        <taxon>Bacteroidota</taxon>
        <taxon>Flavobacteriia</taxon>
        <taxon>Flavobacteriales</taxon>
        <taxon>Flavobacteriaceae</taxon>
        <taxon>Flavobacterium</taxon>
    </lineage>
</organism>
<dbReference type="Gene3D" id="3.40.1440.10">
    <property type="entry name" value="GIY-YIG endonuclease"/>
    <property type="match status" value="1"/>
</dbReference>
<dbReference type="InterPro" id="IPR000305">
    <property type="entry name" value="GIY-YIG_endonuc"/>
</dbReference>
<evidence type="ECO:0000313" key="3">
    <source>
        <dbReference type="EMBL" id="PWA07298.1"/>
    </source>
</evidence>
<dbReference type="RefSeq" id="WP_116723444.1">
    <property type="nucleotide sequence ID" value="NZ_QCZI01000001.1"/>
</dbReference>
<dbReference type="InterPro" id="IPR035901">
    <property type="entry name" value="GIY-YIG_endonuc_sf"/>
</dbReference>
<protein>
    <submittedName>
        <fullName evidence="3">Excinuclease ABC subunit C</fullName>
    </submittedName>
</protein>
<evidence type="ECO:0000259" key="2">
    <source>
        <dbReference type="PROSITE" id="PS50164"/>
    </source>
</evidence>
<sequence length="80" mass="9444">MYIVYILFSKSSLKYYTGQTDSLENRLQRHNSGLSLSTKSGKPWELIYQIQFLSRSEAMILEQKIKKRGAKRYLEDIGFF</sequence>
<dbReference type="InterPro" id="IPR050190">
    <property type="entry name" value="UPF0213_domain"/>
</dbReference>
<dbReference type="CDD" id="cd10449">
    <property type="entry name" value="GIY-YIG_SLX1_like"/>
    <property type="match status" value="1"/>
</dbReference>
<proteinExistence type="inferred from homology"/>
<gene>
    <name evidence="3" type="ORF">DB895_00820</name>
</gene>
<dbReference type="OrthoDB" id="1495241at2"/>
<comment type="similarity">
    <text evidence="1">Belongs to the UPF0213 family.</text>
</comment>
<comment type="caution">
    <text evidence="3">The sequence shown here is derived from an EMBL/GenBank/DDBJ whole genome shotgun (WGS) entry which is preliminary data.</text>
</comment>
<evidence type="ECO:0000313" key="4">
    <source>
        <dbReference type="Proteomes" id="UP000245449"/>
    </source>
</evidence>
<keyword evidence="4" id="KW-1185">Reference proteome</keyword>
<dbReference type="PROSITE" id="PS50164">
    <property type="entry name" value="GIY_YIG"/>
    <property type="match status" value="1"/>
</dbReference>
<dbReference type="Pfam" id="PF01541">
    <property type="entry name" value="GIY-YIG"/>
    <property type="match status" value="1"/>
</dbReference>